<dbReference type="RefSeq" id="YP_010755861.1">
    <property type="nucleotide sequence ID" value="NC_073474.1"/>
</dbReference>
<dbReference type="GeneID" id="80020532"/>
<name>A0A8F2DAG6_9CAUD</name>
<dbReference type="Proteomes" id="UP000683422">
    <property type="component" value="Segment"/>
</dbReference>
<reference evidence="1" key="1">
    <citation type="submission" date="2021-04" db="EMBL/GenBank/DDBJ databases">
        <authorList>
            <person name="Barnhill K.B."/>
            <person name="Biggs A.M."/>
            <person name="Bland J."/>
            <person name="Choudhary H.M."/>
            <person name="Crogan R.E."/>
            <person name="Finocchiaro A.B."/>
            <person name="Franco V."/>
            <person name="Fuller T.A."/>
            <person name="Hanwacker C.G."/>
            <person name="Howard Z.E."/>
            <person name="Iqbal M."/>
            <person name="Mathew A.M."/>
            <person name="Miller S."/>
            <person name="Padhye S."/>
            <person name="Rainey E."/>
            <person name="Rodriguez A."/>
            <person name="Stewart E."/>
            <person name="Otero L.A."/>
            <person name="Chase M.A."/>
            <person name="Pollenz R.S."/>
            <person name="Garlena R.A."/>
            <person name="Russell D.A."/>
            <person name="Jacobs-Sera D."/>
            <person name="Hatfull G.F."/>
        </authorList>
    </citation>
    <scope>NUCLEOTIDE SEQUENCE</scope>
</reference>
<gene>
    <name evidence="1" type="primary">120</name>
    <name evidence="1" type="ORF">SEA_VANLEE_120</name>
</gene>
<dbReference type="EMBL" id="MZ028627">
    <property type="protein sequence ID" value="QWS68237.1"/>
    <property type="molecule type" value="Genomic_DNA"/>
</dbReference>
<evidence type="ECO:0000313" key="1">
    <source>
        <dbReference type="EMBL" id="QWS68237.1"/>
    </source>
</evidence>
<accession>A0A8F2DAG6</accession>
<protein>
    <submittedName>
        <fullName evidence="1">Uncharacterized protein</fullName>
    </submittedName>
</protein>
<sequence>MTEFPTTAARGHDLLREVMAYIETQAEDLLAESPETPSQIDRAGTWRQTVWGTANVPAILKRLGRVPSDAFSQSPVPTEVLVGCGTSMCLAGHAVLMAGDTASINLYTPFVEADFSWVIPSEGGPAVKTPVRAQDLLGLDNADAERLFDEHNTLADLRLFVDQILAGGAACLDCAEGVCRDSDHSRPTPTAD</sequence>
<proteinExistence type="predicted"/>
<organism evidence="1 2">
    <name type="scientific">Gordonia phage VanLee</name>
    <dbReference type="NCBI Taxonomy" id="2845816"/>
    <lineage>
        <taxon>Viruses</taxon>
        <taxon>Duplodnaviria</taxon>
        <taxon>Heunggongvirae</taxon>
        <taxon>Uroviricota</taxon>
        <taxon>Caudoviricetes</taxon>
        <taxon>Kruegerviridae</taxon>
        <taxon>Vanleevirus</taxon>
        <taxon>Vanleevirus vanlee</taxon>
    </lineage>
</organism>
<evidence type="ECO:0000313" key="2">
    <source>
        <dbReference type="Proteomes" id="UP000683422"/>
    </source>
</evidence>
<keyword evidence="2" id="KW-1185">Reference proteome</keyword>
<dbReference type="KEGG" id="vg:80020532"/>